<feature type="non-terminal residue" evidence="3">
    <location>
        <position position="420"/>
    </location>
</feature>
<evidence type="ECO:0000256" key="1">
    <source>
        <dbReference type="SAM" id="MobiDB-lite"/>
    </source>
</evidence>
<evidence type="ECO:0000313" key="4">
    <source>
        <dbReference type="Proteomes" id="UP000747110"/>
    </source>
</evidence>
<dbReference type="OrthoDB" id="549698at2759"/>
<dbReference type="PRINTS" id="PR01217">
    <property type="entry name" value="PRICHEXTENSN"/>
</dbReference>
<dbReference type="PANTHER" id="PTHR24216:SF65">
    <property type="entry name" value="PAXILLIN-LIKE PROTEIN 1"/>
    <property type="match status" value="1"/>
</dbReference>
<evidence type="ECO:0000259" key="2">
    <source>
        <dbReference type="Pfam" id="PF12499"/>
    </source>
</evidence>
<dbReference type="AlphaFoldDB" id="A0A8J4D131"/>
<sequence>MAIWRRSCPAPVGPLRTNHSFGHPLRQRICRPRRRDSITVLLLVLFVLFVLDGDICNGEVEDAAAMTQGHKAREQALPPWVRNGKGRQQHGRITRHLLQNEDAFPCQDLCSVSCSESPWDLTGITRMVRGPASNIFCLQLRRQESCEASPCCDLLSNGIDSLSISVSSMGRCNVSSVLRVFIGGRQVRPFINYPMQYTDGVPSDVGLSIYDMSTLGLDADNLEVCFELRKTCTDWTDFCRPGVPSSSAGCRFAVNEANADGWYMCCNTCEVNTLPPPEFSSVRSAPGVFIDSPTTKPPPNPKPPPPNRRPPPSPPPLKASPPPKQSPSPQPPLILTSDGTPSQQPKRPVPPVLLPPSPNPSLPSPRPPSRDSPLASPTPTPPQPIPPPSPPPPPAPPRPPSPPPPPAPPRPPSPPPPPAP</sequence>
<dbReference type="InterPro" id="IPR024616">
    <property type="entry name" value="Pherophorin"/>
</dbReference>
<proteinExistence type="predicted"/>
<comment type="caution">
    <text evidence="3">The sequence shown here is derived from an EMBL/GenBank/DDBJ whole genome shotgun (WGS) entry which is preliminary data.</text>
</comment>
<dbReference type="Proteomes" id="UP000747110">
    <property type="component" value="Unassembled WGS sequence"/>
</dbReference>
<gene>
    <name evidence="3" type="ORF">Vretifemale_18567</name>
</gene>
<feature type="compositionally biased region" description="Pro residues" evidence="1">
    <location>
        <begin position="376"/>
        <end position="420"/>
    </location>
</feature>
<dbReference type="Pfam" id="PF12499">
    <property type="entry name" value="DUF3707"/>
    <property type="match status" value="1"/>
</dbReference>
<keyword evidence="4" id="KW-1185">Reference proteome</keyword>
<evidence type="ECO:0000313" key="3">
    <source>
        <dbReference type="EMBL" id="GIL90833.1"/>
    </source>
</evidence>
<feature type="region of interest" description="Disordered" evidence="1">
    <location>
        <begin position="276"/>
        <end position="420"/>
    </location>
</feature>
<reference evidence="3" key="1">
    <citation type="journal article" date="2021" name="Proc. Natl. Acad. Sci. U.S.A.">
        <title>Three genomes in the algal genus Volvox reveal the fate of a haploid sex-determining region after a transition to homothallism.</title>
        <authorList>
            <person name="Yamamoto K."/>
            <person name="Hamaji T."/>
            <person name="Kawai-Toyooka H."/>
            <person name="Matsuzaki R."/>
            <person name="Takahashi F."/>
            <person name="Nishimura Y."/>
            <person name="Kawachi M."/>
            <person name="Noguchi H."/>
            <person name="Minakuchi Y."/>
            <person name="Umen J.G."/>
            <person name="Toyoda A."/>
            <person name="Nozaki H."/>
        </authorList>
    </citation>
    <scope>NUCLEOTIDE SEQUENCE</scope>
    <source>
        <strain evidence="3">NIES-3786</strain>
    </source>
</reference>
<protein>
    <recommendedName>
        <fullName evidence="2">Pherophorin domain-containing protein</fullName>
    </recommendedName>
</protein>
<dbReference type="PANTHER" id="PTHR24216">
    <property type="entry name" value="PAXILLIN-RELATED"/>
    <property type="match status" value="1"/>
</dbReference>
<feature type="compositionally biased region" description="Pro residues" evidence="1">
    <location>
        <begin position="295"/>
        <end position="332"/>
    </location>
</feature>
<dbReference type="EMBL" id="BNCP01000060">
    <property type="protein sequence ID" value="GIL90833.1"/>
    <property type="molecule type" value="Genomic_DNA"/>
</dbReference>
<name>A0A8J4D131_9CHLO</name>
<feature type="compositionally biased region" description="Pro residues" evidence="1">
    <location>
        <begin position="347"/>
        <end position="367"/>
    </location>
</feature>
<accession>A0A8J4D131</accession>
<feature type="domain" description="Pherophorin" evidence="2">
    <location>
        <begin position="104"/>
        <end position="266"/>
    </location>
</feature>
<organism evidence="3 4">
    <name type="scientific">Volvox reticuliferus</name>
    <dbReference type="NCBI Taxonomy" id="1737510"/>
    <lineage>
        <taxon>Eukaryota</taxon>
        <taxon>Viridiplantae</taxon>
        <taxon>Chlorophyta</taxon>
        <taxon>core chlorophytes</taxon>
        <taxon>Chlorophyceae</taxon>
        <taxon>CS clade</taxon>
        <taxon>Chlamydomonadales</taxon>
        <taxon>Volvocaceae</taxon>
        <taxon>Volvox</taxon>
    </lineage>
</organism>